<dbReference type="AlphaFoldDB" id="A0A381ZT11"/>
<dbReference type="Pfam" id="PF12796">
    <property type="entry name" value="Ank_2"/>
    <property type="match status" value="1"/>
</dbReference>
<protein>
    <submittedName>
        <fullName evidence="4">Uncharacterized protein</fullName>
    </submittedName>
</protein>
<keyword evidence="2" id="KW-0040">ANK repeat</keyword>
<evidence type="ECO:0000256" key="1">
    <source>
        <dbReference type="ARBA" id="ARBA00022737"/>
    </source>
</evidence>
<dbReference type="InterPro" id="IPR036770">
    <property type="entry name" value="Ankyrin_rpt-contain_sf"/>
</dbReference>
<organism evidence="4">
    <name type="scientific">marine metagenome</name>
    <dbReference type="NCBI Taxonomy" id="408172"/>
    <lineage>
        <taxon>unclassified sequences</taxon>
        <taxon>metagenomes</taxon>
        <taxon>ecological metagenomes</taxon>
    </lineage>
</organism>
<dbReference type="GO" id="GO:0070531">
    <property type="term" value="C:BRCA1-A complex"/>
    <property type="evidence" value="ECO:0007669"/>
    <property type="project" value="TreeGrafter"/>
</dbReference>
<reference evidence="4" key="1">
    <citation type="submission" date="2018-05" db="EMBL/GenBank/DDBJ databases">
        <authorList>
            <person name="Lanie J.A."/>
            <person name="Ng W.-L."/>
            <person name="Kazmierczak K.M."/>
            <person name="Andrzejewski T.M."/>
            <person name="Davidsen T.M."/>
            <person name="Wayne K.J."/>
            <person name="Tettelin H."/>
            <person name="Glass J.I."/>
            <person name="Rusch D."/>
            <person name="Podicherti R."/>
            <person name="Tsui H.-C.T."/>
            <person name="Winkler M.E."/>
        </authorList>
    </citation>
    <scope>NUCLEOTIDE SEQUENCE</scope>
</reference>
<dbReference type="SMART" id="SM00248">
    <property type="entry name" value="ANK"/>
    <property type="match status" value="2"/>
</dbReference>
<accession>A0A381ZT11</accession>
<name>A0A381ZT11_9ZZZZ</name>
<dbReference type="SUPFAM" id="SSF48403">
    <property type="entry name" value="Ankyrin repeat"/>
    <property type="match status" value="1"/>
</dbReference>
<dbReference type="PROSITE" id="PS51257">
    <property type="entry name" value="PROKAR_LIPOPROTEIN"/>
    <property type="match status" value="1"/>
</dbReference>
<sequence length="206" mass="22036">MKEHFSCLNLLLVLGLAGCGSQAPEQDTTSGLPAENGKPSSVVLAPPPKPVAAVTLKPEPAVDPAPKPLAAVTLEPEPEDTTPKKDIFRSAGGGDVDAVKYHLANDIKVNSQDKSGKTPLLWAVRSQKHAVVSHLLARGANPNLADNSNVTPLFWAVRMRRPELVSQLLSKGADIAHKDKNGRTALDYARDDTIIAILRRHASEKK</sequence>
<evidence type="ECO:0000313" key="4">
    <source>
        <dbReference type="EMBL" id="SVA91903.1"/>
    </source>
</evidence>
<dbReference type="GO" id="GO:0031436">
    <property type="term" value="C:BRCA1-BARD1 complex"/>
    <property type="evidence" value="ECO:0007669"/>
    <property type="project" value="TreeGrafter"/>
</dbReference>
<dbReference type="PANTHER" id="PTHR24171:SF8">
    <property type="entry name" value="BRCA1-ASSOCIATED RING DOMAIN PROTEIN 1"/>
    <property type="match status" value="1"/>
</dbReference>
<dbReference type="EMBL" id="UINC01022390">
    <property type="protein sequence ID" value="SVA91903.1"/>
    <property type="molecule type" value="Genomic_DNA"/>
</dbReference>
<dbReference type="PROSITE" id="PS50088">
    <property type="entry name" value="ANK_REPEAT"/>
    <property type="match status" value="2"/>
</dbReference>
<dbReference type="GO" id="GO:0085020">
    <property type="term" value="P:protein K6-linked ubiquitination"/>
    <property type="evidence" value="ECO:0007669"/>
    <property type="project" value="TreeGrafter"/>
</dbReference>
<feature type="region of interest" description="Disordered" evidence="3">
    <location>
        <begin position="22"/>
        <end position="41"/>
    </location>
</feature>
<evidence type="ECO:0000256" key="3">
    <source>
        <dbReference type="SAM" id="MobiDB-lite"/>
    </source>
</evidence>
<dbReference type="PROSITE" id="PS50297">
    <property type="entry name" value="ANK_REP_REGION"/>
    <property type="match status" value="2"/>
</dbReference>
<dbReference type="GO" id="GO:0004842">
    <property type="term" value="F:ubiquitin-protein transferase activity"/>
    <property type="evidence" value="ECO:0007669"/>
    <property type="project" value="TreeGrafter"/>
</dbReference>
<dbReference type="PANTHER" id="PTHR24171">
    <property type="entry name" value="ANKYRIN REPEAT DOMAIN-CONTAINING PROTEIN 39-RELATED"/>
    <property type="match status" value="1"/>
</dbReference>
<dbReference type="Gene3D" id="1.25.40.20">
    <property type="entry name" value="Ankyrin repeat-containing domain"/>
    <property type="match status" value="2"/>
</dbReference>
<evidence type="ECO:0000256" key="2">
    <source>
        <dbReference type="ARBA" id="ARBA00023043"/>
    </source>
</evidence>
<keyword evidence="1" id="KW-0677">Repeat</keyword>
<proteinExistence type="predicted"/>
<dbReference type="InterPro" id="IPR002110">
    <property type="entry name" value="Ankyrin_rpt"/>
</dbReference>
<gene>
    <name evidence="4" type="ORF">METZ01_LOCUS144757</name>
</gene>